<feature type="compositionally biased region" description="Polar residues" evidence="2">
    <location>
        <begin position="359"/>
        <end position="374"/>
    </location>
</feature>
<gene>
    <name evidence="3" type="ORF">TPC1_30488</name>
</gene>
<evidence type="ECO:0000256" key="2">
    <source>
        <dbReference type="SAM" id="MobiDB-lite"/>
    </source>
</evidence>
<name>A0A146JZS4_9EUKA</name>
<dbReference type="InterPro" id="IPR011992">
    <property type="entry name" value="EF-hand-dom_pair"/>
</dbReference>
<reference evidence="3" key="1">
    <citation type="submission" date="2015-07" db="EMBL/GenBank/DDBJ databases">
        <title>Adaptation to a free-living lifestyle via gene acquisitions in the diplomonad Trepomonas sp. PC1.</title>
        <authorList>
            <person name="Xu F."/>
            <person name="Jerlstrom-Hultqvist J."/>
            <person name="Kolisko M."/>
            <person name="Simpson A.G.B."/>
            <person name="Roger A.J."/>
            <person name="Svard S.G."/>
            <person name="Andersson J.O."/>
        </authorList>
    </citation>
    <scope>NUCLEOTIDE SEQUENCE</scope>
    <source>
        <strain evidence="3">PC1</strain>
    </source>
</reference>
<feature type="coiled-coil region" evidence="1">
    <location>
        <begin position="179"/>
        <end position="222"/>
    </location>
</feature>
<sequence length="567" mass="65876">QSSRFQVVPEPKTIPPQMIDFAQFKELIQLFAEKVTTSLHELSEERPQFKIAQIAEKEETEQPRPKQFNAFKEIIKQQTEDTVSKIKPNLNFSISEIPLVQNNYQNDFESDLQEEWQQWLQENKANLNNQQFSILQHRNEKTEKISGIKKEINVEQNADNASPDLLQQIESTQREIKQIQQFQIDLSKQIQEKESVNEQNNILNVENVQDGVQNNMQEVQKEEEVQNTSKQSITTEKPQSAELQQIIHIPANAIRRQQIQHVQFVPKKPASLEISGQKVIQIAPDVEMQKQFLNRQKSPNQEKLKSPQNKTNIDQSPKNLMGLITQNPPHQITSPIKVNTAKQNLSAQSESKPRKPPVQLQQLTPKSANQSNPISQKQSLSQLAQAQMAQLHKKQPEIMLSPKTRPPKSLQKSLFELAQKYKPIKFDFISLEQFQNLSADFQNLGQGMDILQSQIFGYLEKQHQIIEYREFKAIIERFGRLKFNVKQFIQLVYIIQNRQYLEEPHVWLFLMTDEFCKGYLDVEQLMMIFQQAGTKIDKQLLEKAVAGADKRKAVGYKGFCAIYEYFK</sequence>
<protein>
    <recommendedName>
        <fullName evidence="4">EF-hand domain-containing protein</fullName>
    </recommendedName>
</protein>
<dbReference type="EMBL" id="GDID01006589">
    <property type="protein sequence ID" value="JAP90017.1"/>
    <property type="molecule type" value="Transcribed_RNA"/>
</dbReference>
<dbReference type="AlphaFoldDB" id="A0A146JZS4"/>
<evidence type="ECO:0000256" key="1">
    <source>
        <dbReference type="SAM" id="Coils"/>
    </source>
</evidence>
<feature type="compositionally biased region" description="Polar residues" evidence="2">
    <location>
        <begin position="306"/>
        <end position="350"/>
    </location>
</feature>
<organism evidence="3">
    <name type="scientific">Trepomonas sp. PC1</name>
    <dbReference type="NCBI Taxonomy" id="1076344"/>
    <lineage>
        <taxon>Eukaryota</taxon>
        <taxon>Metamonada</taxon>
        <taxon>Diplomonadida</taxon>
        <taxon>Hexamitidae</taxon>
        <taxon>Hexamitinae</taxon>
        <taxon>Trepomonas</taxon>
    </lineage>
</organism>
<accession>A0A146JZS4</accession>
<dbReference type="SUPFAM" id="SSF47473">
    <property type="entry name" value="EF-hand"/>
    <property type="match status" value="1"/>
</dbReference>
<keyword evidence="1" id="KW-0175">Coiled coil</keyword>
<evidence type="ECO:0000313" key="3">
    <source>
        <dbReference type="EMBL" id="JAP90017.1"/>
    </source>
</evidence>
<dbReference type="Gene3D" id="1.10.238.10">
    <property type="entry name" value="EF-hand"/>
    <property type="match status" value="1"/>
</dbReference>
<proteinExistence type="predicted"/>
<evidence type="ECO:0008006" key="4">
    <source>
        <dbReference type="Google" id="ProtNLM"/>
    </source>
</evidence>
<feature type="compositionally biased region" description="Low complexity" evidence="2">
    <location>
        <begin position="375"/>
        <end position="390"/>
    </location>
</feature>
<feature type="non-terminal residue" evidence="3">
    <location>
        <position position="1"/>
    </location>
</feature>
<feature type="region of interest" description="Disordered" evidence="2">
    <location>
        <begin position="296"/>
        <end position="407"/>
    </location>
</feature>